<evidence type="ECO:0000256" key="10">
    <source>
        <dbReference type="PROSITE-ProRule" id="PRU00191"/>
    </source>
</evidence>
<dbReference type="InterPro" id="IPR036860">
    <property type="entry name" value="SH2_dom_sf"/>
</dbReference>
<evidence type="ECO:0000259" key="12">
    <source>
        <dbReference type="PROSITE" id="PS50001"/>
    </source>
</evidence>
<dbReference type="PANTHER" id="PTHR14098">
    <property type="entry name" value="SH2 DOMAIN CONTAINING PROTEIN"/>
    <property type="match status" value="1"/>
</dbReference>
<name>A0A8J7NQN3_ATRSP</name>
<evidence type="ECO:0000256" key="9">
    <source>
        <dbReference type="ARBA" id="ARBA00079396"/>
    </source>
</evidence>
<dbReference type="PRINTS" id="PR00401">
    <property type="entry name" value="SH2DOMAIN"/>
</dbReference>
<organism evidence="13 14">
    <name type="scientific">Atractosteus spatula</name>
    <name type="common">Alligator gar</name>
    <name type="synonym">Lepisosteus spatula</name>
    <dbReference type="NCBI Taxonomy" id="7917"/>
    <lineage>
        <taxon>Eukaryota</taxon>
        <taxon>Metazoa</taxon>
        <taxon>Chordata</taxon>
        <taxon>Craniata</taxon>
        <taxon>Vertebrata</taxon>
        <taxon>Euteleostomi</taxon>
        <taxon>Actinopterygii</taxon>
        <taxon>Neopterygii</taxon>
        <taxon>Holostei</taxon>
        <taxon>Semionotiformes</taxon>
        <taxon>Lepisosteidae</taxon>
        <taxon>Atractosteus</taxon>
    </lineage>
</organism>
<accession>A0A8J7NQN3</accession>
<dbReference type="AlphaFoldDB" id="A0A8J7NQN3"/>
<evidence type="ECO:0000256" key="2">
    <source>
        <dbReference type="ARBA" id="ARBA00022490"/>
    </source>
</evidence>
<dbReference type="GO" id="GO:0035556">
    <property type="term" value="P:intracellular signal transduction"/>
    <property type="evidence" value="ECO:0007669"/>
    <property type="project" value="TreeGrafter"/>
</dbReference>
<comment type="subunit">
    <text evidence="6">Interacts with SLA. Interacts with CBLB. Interacts with GRB2. Interacts with SHB. Interacts with PRAM1. Interacts (via SH2 domain) with CD6 (via tyrosine phosphorylated C-terminus). Interacts with FYB1 and the phosphorylated form of FYB2. Interacts with 14-3-3 adapter/YWHAZ; this phosphorylation leads to YWHAZ proteolytic degradation. Interacts with VAV1; this interaction plays a role in TCR-mediated cytokine production. Interacts with AGER; this interaction plays an important role in AGER-mediated pro-inflammatory responses and cytokine release.</text>
</comment>
<protein>
    <recommendedName>
        <fullName evidence="7">Lymphocyte cytosolic protein 2</fullName>
    </recommendedName>
    <alternativeName>
        <fullName evidence="8">SH2 domain-containing leukocyte protein of 76 kDa</fullName>
    </alternativeName>
    <alternativeName>
        <fullName evidence="9">SLP-76 tyrosine phosphoprotein</fullName>
    </alternativeName>
</protein>
<feature type="compositionally biased region" description="Polar residues" evidence="11">
    <location>
        <begin position="169"/>
        <end position="187"/>
    </location>
</feature>
<keyword evidence="4 10" id="KW-0727">SH2 domain</keyword>
<evidence type="ECO:0000256" key="7">
    <source>
        <dbReference type="ARBA" id="ARBA00073181"/>
    </source>
</evidence>
<dbReference type="EMBL" id="JAAWVO010034438">
    <property type="protein sequence ID" value="MBN3317301.1"/>
    <property type="molecule type" value="Genomic_DNA"/>
</dbReference>
<comment type="subcellular location">
    <subcellularLocation>
        <location evidence="1">Cytoplasm</location>
    </subcellularLocation>
</comment>
<evidence type="ECO:0000256" key="4">
    <source>
        <dbReference type="ARBA" id="ARBA00022999"/>
    </source>
</evidence>
<dbReference type="SUPFAM" id="SSF47769">
    <property type="entry name" value="SAM/Pointed domain"/>
    <property type="match status" value="1"/>
</dbReference>
<evidence type="ECO:0000313" key="13">
    <source>
        <dbReference type="EMBL" id="MBN3317301.1"/>
    </source>
</evidence>
<reference evidence="13" key="1">
    <citation type="journal article" date="2021" name="Cell">
        <title>Tracing the genetic footprints of vertebrate landing in non-teleost ray-finned fishes.</title>
        <authorList>
            <person name="Bi X."/>
            <person name="Wang K."/>
            <person name="Yang L."/>
            <person name="Pan H."/>
            <person name="Jiang H."/>
            <person name="Wei Q."/>
            <person name="Fang M."/>
            <person name="Yu H."/>
            <person name="Zhu C."/>
            <person name="Cai Y."/>
            <person name="He Y."/>
            <person name="Gan X."/>
            <person name="Zeng H."/>
            <person name="Yu D."/>
            <person name="Zhu Y."/>
            <person name="Jiang H."/>
            <person name="Qiu Q."/>
            <person name="Yang H."/>
            <person name="Zhang Y.E."/>
            <person name="Wang W."/>
            <person name="Zhu M."/>
            <person name="He S."/>
            <person name="Zhang G."/>
        </authorList>
    </citation>
    <scope>NUCLEOTIDE SEQUENCE</scope>
    <source>
        <strain evidence="13">Allg_001</strain>
    </source>
</reference>
<evidence type="ECO:0000256" key="11">
    <source>
        <dbReference type="SAM" id="MobiDB-lite"/>
    </source>
</evidence>
<dbReference type="Pfam" id="PF00017">
    <property type="entry name" value="SH2"/>
    <property type="match status" value="1"/>
</dbReference>
<dbReference type="FunFam" id="1.10.150.50:FF:000051">
    <property type="entry name" value="Lymphocyte cytosolic protein 2"/>
    <property type="match status" value="1"/>
</dbReference>
<feature type="compositionally biased region" description="Pro residues" evidence="11">
    <location>
        <begin position="458"/>
        <end position="468"/>
    </location>
</feature>
<comment type="function">
    <text evidence="5">Adapter protein primarily involved in signaling pathways within T-cells, as well as other immune cells such as platelets, mast cells, and natural killer (NK) cells. Plays a crucial role for transducing signal from the T-cell receptor (TCR) after antigen recognition leading to T-cell activation. Mechanistically, once phosphorylated by the kinase ZAP70, mediates interactions with the guanine-nucleotide exchange factor VAV1, the adapter protein NCK and the kinase ITK. In turn, stimulates the activation of PKC-theta/PRKCQ and NF-kappa-B transcriptional activity in response to CD3 and CD28 costimulation. Also plays an essential role in AGER-induced signaling pathways including p38 MAPK and ERK1/2 activation leading to cytokine release and pro-inflammatory responses.</text>
</comment>
<proteinExistence type="predicted"/>
<evidence type="ECO:0000256" key="1">
    <source>
        <dbReference type="ARBA" id="ARBA00004496"/>
    </source>
</evidence>
<keyword evidence="3" id="KW-0597">Phosphoprotein</keyword>
<gene>
    <name evidence="13" type="primary">Lcp2</name>
    <name evidence="13" type="ORF">GTO95_0016565</name>
</gene>
<feature type="region of interest" description="Disordered" evidence="11">
    <location>
        <begin position="227"/>
        <end position="414"/>
    </location>
</feature>
<dbReference type="SMART" id="SM00252">
    <property type="entry name" value="SH2"/>
    <property type="match status" value="1"/>
</dbReference>
<dbReference type="GO" id="GO:0005829">
    <property type="term" value="C:cytosol"/>
    <property type="evidence" value="ECO:0007669"/>
    <property type="project" value="UniProtKB-ARBA"/>
</dbReference>
<dbReference type="GO" id="GO:0007169">
    <property type="term" value="P:cell surface receptor protein tyrosine kinase signaling pathway"/>
    <property type="evidence" value="ECO:0007669"/>
    <property type="project" value="TreeGrafter"/>
</dbReference>
<feature type="compositionally biased region" description="Acidic residues" evidence="11">
    <location>
        <begin position="103"/>
        <end position="125"/>
    </location>
</feature>
<feature type="non-terminal residue" evidence="13">
    <location>
        <position position="598"/>
    </location>
</feature>
<dbReference type="CDD" id="cd09929">
    <property type="entry name" value="SH2_BLNK_SLP-76"/>
    <property type="match status" value="1"/>
</dbReference>
<dbReference type="InterPro" id="IPR051751">
    <property type="entry name" value="Immunoreceptor_sig_adapters"/>
</dbReference>
<evidence type="ECO:0000256" key="5">
    <source>
        <dbReference type="ARBA" id="ARBA00055328"/>
    </source>
</evidence>
<dbReference type="SUPFAM" id="SSF55550">
    <property type="entry name" value="SH2 domain"/>
    <property type="match status" value="1"/>
</dbReference>
<keyword evidence="2" id="KW-0963">Cytoplasm</keyword>
<keyword evidence="14" id="KW-1185">Reference proteome</keyword>
<feature type="region of interest" description="Disordered" evidence="11">
    <location>
        <begin position="79"/>
        <end position="210"/>
    </location>
</feature>
<evidence type="ECO:0000256" key="3">
    <source>
        <dbReference type="ARBA" id="ARBA00022553"/>
    </source>
</evidence>
<dbReference type="Proteomes" id="UP000736164">
    <property type="component" value="Unassembled WGS sequence"/>
</dbReference>
<evidence type="ECO:0000256" key="8">
    <source>
        <dbReference type="ARBA" id="ARBA00076939"/>
    </source>
</evidence>
<evidence type="ECO:0000256" key="6">
    <source>
        <dbReference type="ARBA" id="ARBA00064703"/>
    </source>
</evidence>
<feature type="region of interest" description="Disordered" evidence="11">
    <location>
        <begin position="445"/>
        <end position="479"/>
    </location>
</feature>
<dbReference type="PANTHER" id="PTHR14098:SF1">
    <property type="entry name" value="LYMPHOCYTE CYTOSOLIC PROTEIN 2"/>
    <property type="match status" value="1"/>
</dbReference>
<sequence length="598" mass="66010">MSFDQLPSRTEVLGWNANKLAEYLKSMDLKDCDRVVKKHSINGPRFLEMSENDLQKFPKLHAPMISRLCHDINKKEEKRGLFHKKQAPLRIKEQVEFPQDNDQGWDSEEFEDSDDYESPDAEDDVGSGGDYESPTEGGPEGGESDNDYEPPPSEPPDDQPNKIFPAKPINNNSVYIDNQSRGTSMKTPPSQPPAPPQRPGPTLPGFNNRTVSPYTPLCIYFSLSGHAAPSVDRSKKPTTLERGLPGLPGIPGASKESPIPVQDSVMTVLLSPRPPAAEKPPDTQRQAKPPLPVERNGPSGPSLSRRPMAPSVMTVLLSPRPPAAEKPPDTQRQAKPPLPVERNGPSGPSLSRRPMAPRPTGLDQREDTLDDTPILRPPLPQPGGGAASNSNTFPMQRGPRMPRPPVSDGEIPHCSPAGGTLFHFLGTELNPTGSLPSRLQTAVNIHRSHSRGSSDIRPPLPPPQPQRPPVTSEPTMDDEQDLDPQWYVAQITRQEAEACLRRVNQDGTYLVRDSSKRSPSQPYVLMVLYQNKVFNIQIRYHREADVFLLGTGLKGKENFTSVSEIIQHHQQTPLLLIDGKDRSSGHQRQCLLTYPAGY</sequence>
<dbReference type="FunFam" id="3.30.505.10:FF:000016">
    <property type="entry name" value="B-cell linker protein isoform 2"/>
    <property type="match status" value="1"/>
</dbReference>
<comment type="caution">
    <text evidence="13">The sequence shown here is derived from an EMBL/GenBank/DDBJ whole genome shotgun (WGS) entry which is preliminary data.</text>
</comment>
<feature type="non-terminal residue" evidence="13">
    <location>
        <position position="1"/>
    </location>
</feature>
<dbReference type="PROSITE" id="PS50001">
    <property type="entry name" value="SH2"/>
    <property type="match status" value="1"/>
</dbReference>
<dbReference type="InterPro" id="IPR013761">
    <property type="entry name" value="SAM/pointed_sf"/>
</dbReference>
<feature type="compositionally biased region" description="Pro residues" evidence="11">
    <location>
        <begin position="189"/>
        <end position="202"/>
    </location>
</feature>
<evidence type="ECO:0000313" key="14">
    <source>
        <dbReference type="Proteomes" id="UP000736164"/>
    </source>
</evidence>
<dbReference type="GO" id="GO:0002376">
    <property type="term" value="P:immune system process"/>
    <property type="evidence" value="ECO:0007669"/>
    <property type="project" value="UniProtKB-ARBA"/>
</dbReference>
<dbReference type="Gene3D" id="1.10.150.50">
    <property type="entry name" value="Transcription Factor, Ets-1"/>
    <property type="match status" value="1"/>
</dbReference>
<dbReference type="InterPro" id="IPR000980">
    <property type="entry name" value="SH2"/>
</dbReference>
<dbReference type="Gene3D" id="3.30.505.10">
    <property type="entry name" value="SH2 domain"/>
    <property type="match status" value="1"/>
</dbReference>
<feature type="domain" description="SH2" evidence="12">
    <location>
        <begin position="486"/>
        <end position="596"/>
    </location>
</feature>